<comment type="similarity">
    <text evidence="1">Belongs to the AHA1 family.</text>
</comment>
<dbReference type="Proteomes" id="UP000785613">
    <property type="component" value="Unassembled WGS sequence"/>
</dbReference>
<sequence>MVELVARAAMPIRCSTTDTFDAFVQPERITRFWLTSTTDALSPGAQVEWEFMVPGAIEGVHVTAFDRPHHIGFTWTKSGLLVDIRLSQLQSDMTVVSVEVRGFQGDDAMDQTVNATEGFSIVLCDLKVLLESGHPANLVRDKAALIERSRAA</sequence>
<reference evidence="3 4" key="1">
    <citation type="submission" date="2019-09" db="EMBL/GenBank/DDBJ databases">
        <title>Taxonomy of Antarctic Massilia spp.: description of Massilia rubra sp. nov., Massilia aquatica sp. nov., Massilia mucilaginosa sp. nov., Massilia frigida sp. nov. isolated from streams, lakes and regoliths.</title>
        <authorList>
            <person name="Holochova P."/>
            <person name="Sedlacek I."/>
            <person name="Kralova S."/>
            <person name="Maslanova I."/>
            <person name="Busse H.-J."/>
            <person name="Stankova E."/>
            <person name="Vrbovska V."/>
            <person name="Kovarovic V."/>
            <person name="Bartak M."/>
            <person name="Svec P."/>
            <person name="Pantucek R."/>
        </authorList>
    </citation>
    <scope>NUCLEOTIDE SEQUENCE [LARGE SCALE GENOMIC DNA]</scope>
    <source>
        <strain evidence="3 4">CCM 8692</strain>
    </source>
</reference>
<dbReference type="InterPro" id="IPR023393">
    <property type="entry name" value="START-like_dom_sf"/>
</dbReference>
<protein>
    <recommendedName>
        <fullName evidence="2">Activator of Hsp90 ATPase homologue 1/2-like C-terminal domain-containing protein</fullName>
    </recommendedName>
</protein>
<organism evidence="3 4">
    <name type="scientific">Massilia rubra</name>
    <dbReference type="NCBI Taxonomy" id="2607910"/>
    <lineage>
        <taxon>Bacteria</taxon>
        <taxon>Pseudomonadati</taxon>
        <taxon>Pseudomonadota</taxon>
        <taxon>Betaproteobacteria</taxon>
        <taxon>Burkholderiales</taxon>
        <taxon>Oxalobacteraceae</taxon>
        <taxon>Telluria group</taxon>
        <taxon>Massilia</taxon>
    </lineage>
</organism>
<accession>A0ABX0LSK4</accession>
<evidence type="ECO:0000313" key="3">
    <source>
        <dbReference type="EMBL" id="NHZ37826.1"/>
    </source>
</evidence>
<dbReference type="Gene3D" id="3.30.530.20">
    <property type="match status" value="1"/>
</dbReference>
<dbReference type="EMBL" id="VUYU01000034">
    <property type="protein sequence ID" value="NHZ37826.1"/>
    <property type="molecule type" value="Genomic_DNA"/>
</dbReference>
<dbReference type="Pfam" id="PF08327">
    <property type="entry name" value="AHSA1"/>
    <property type="match status" value="1"/>
</dbReference>
<comment type="caution">
    <text evidence="3">The sequence shown here is derived from an EMBL/GenBank/DDBJ whole genome shotgun (WGS) entry which is preliminary data.</text>
</comment>
<name>A0ABX0LSK4_9BURK</name>
<evidence type="ECO:0000313" key="4">
    <source>
        <dbReference type="Proteomes" id="UP000785613"/>
    </source>
</evidence>
<dbReference type="InterPro" id="IPR013538">
    <property type="entry name" value="ASHA1/2-like_C"/>
</dbReference>
<dbReference type="SUPFAM" id="SSF55961">
    <property type="entry name" value="Bet v1-like"/>
    <property type="match status" value="1"/>
</dbReference>
<proteinExistence type="inferred from homology"/>
<gene>
    <name evidence="3" type="ORF">F0185_30135</name>
</gene>
<feature type="domain" description="Activator of Hsp90 ATPase homologue 1/2-like C-terminal" evidence="2">
    <location>
        <begin position="17"/>
        <end position="131"/>
    </location>
</feature>
<keyword evidence="4" id="KW-1185">Reference proteome</keyword>
<evidence type="ECO:0000259" key="2">
    <source>
        <dbReference type="Pfam" id="PF08327"/>
    </source>
</evidence>
<evidence type="ECO:0000256" key="1">
    <source>
        <dbReference type="ARBA" id="ARBA00006817"/>
    </source>
</evidence>
<dbReference type="RefSeq" id="WP_167231664.1">
    <property type="nucleotide sequence ID" value="NZ_VUYU01000034.1"/>
</dbReference>